<dbReference type="RefSeq" id="WP_091129157.1">
    <property type="nucleotide sequence ID" value="NZ_FMVJ01000002.1"/>
</dbReference>
<evidence type="ECO:0008006" key="3">
    <source>
        <dbReference type="Google" id="ProtNLM"/>
    </source>
</evidence>
<proteinExistence type="predicted"/>
<dbReference type="AlphaFoldDB" id="A0A1G5C5J8"/>
<sequence length="329" mass="35717">MTPSANPDLWSDLSDLSGADACAALLKVNAEMFVAAPARDRESIETFEALALGFLPKADRETLADIARILIRCPDTPASVLDYLQRYTPELHPGAQPHRTQSVSGPAVQYLATPAGRLYLASSNELDAATIDRILVLREEASEDALAANPAFLPSLPAFHQLVRRAVERHALAKILLQRTDLTLAHEACLYLSASSERRAVIRERIAHDPIQAASSSFRASEQDVKCLSAAAADGDIAHFERLLSAGFGFPNSTEWRILQIGRHALLALALKALGLENKEAARIFLSLHPALSYPLSAIRELMHEMRDVPQPVALALVESILGRKALCG</sequence>
<reference evidence="1 2" key="1">
    <citation type="submission" date="2016-10" db="EMBL/GenBank/DDBJ databases">
        <authorList>
            <person name="de Groot N.N."/>
        </authorList>
    </citation>
    <scope>NUCLEOTIDE SEQUENCE [LARGE SCALE GENOMIC DNA]</scope>
    <source>
        <strain evidence="1 2">CGMCC 1.7666</strain>
    </source>
</reference>
<organism evidence="1 2">
    <name type="scientific">Microvirga guangxiensis</name>
    <dbReference type="NCBI Taxonomy" id="549386"/>
    <lineage>
        <taxon>Bacteria</taxon>
        <taxon>Pseudomonadati</taxon>
        <taxon>Pseudomonadota</taxon>
        <taxon>Alphaproteobacteria</taxon>
        <taxon>Hyphomicrobiales</taxon>
        <taxon>Methylobacteriaceae</taxon>
        <taxon>Microvirga</taxon>
    </lineage>
</organism>
<name>A0A1G5C5J8_9HYPH</name>
<accession>A0A1G5C5J8</accession>
<dbReference type="Proteomes" id="UP000199569">
    <property type="component" value="Unassembled WGS sequence"/>
</dbReference>
<evidence type="ECO:0000313" key="1">
    <source>
        <dbReference type="EMBL" id="SCX97725.1"/>
    </source>
</evidence>
<protein>
    <recommendedName>
        <fullName evidence="3">DUF2336 domain-containing protein</fullName>
    </recommendedName>
</protein>
<keyword evidence="2" id="KW-1185">Reference proteome</keyword>
<evidence type="ECO:0000313" key="2">
    <source>
        <dbReference type="Proteomes" id="UP000199569"/>
    </source>
</evidence>
<dbReference type="EMBL" id="FMVJ01000002">
    <property type="protein sequence ID" value="SCX97725.1"/>
    <property type="molecule type" value="Genomic_DNA"/>
</dbReference>
<gene>
    <name evidence="1" type="ORF">SAMN02927923_00457</name>
</gene>
<dbReference type="OrthoDB" id="8455292at2"/>